<dbReference type="GO" id="GO:0008270">
    <property type="term" value="F:zinc ion binding"/>
    <property type="evidence" value="ECO:0007669"/>
    <property type="project" value="InterPro"/>
</dbReference>
<keyword evidence="2" id="KW-1185">Reference proteome</keyword>
<dbReference type="Pfam" id="PF04434">
    <property type="entry name" value="SWIM"/>
    <property type="match status" value="1"/>
</dbReference>
<evidence type="ECO:0000313" key="2">
    <source>
        <dbReference type="Proteomes" id="UP000269396"/>
    </source>
</evidence>
<name>A0A183NQ61_9TREM</name>
<evidence type="ECO:0000313" key="1">
    <source>
        <dbReference type="EMBL" id="VDP04592.1"/>
    </source>
</evidence>
<dbReference type="EMBL" id="UZAL01011042">
    <property type="protein sequence ID" value="VDP04592.1"/>
    <property type="molecule type" value="Genomic_DNA"/>
</dbReference>
<gene>
    <name evidence="1" type="ORF">SMTD_LOCUS4247</name>
</gene>
<dbReference type="InterPro" id="IPR007527">
    <property type="entry name" value="Znf_SWIM"/>
</dbReference>
<proteinExistence type="predicted"/>
<sequence length="293" mass="33135">MKKYYCDCRNKTIIGREPVICRLQKRRTPAACQLLKRHLRTPITEVVMSVDLSTAVDGTGTYTVCSNPLKCSCAFYIENRIPCRHILAYCIRSNNEVNTQIISDRWLQSDRYITSVAIDNTSPVQIRQTSVRMSLYALLRRTSEEECTMVYNNAYQLVYGRIPPAPSTLPAVTEFQIGTSTSTNVTMPSIHQTAVTSYQHNVDMDETLSNEDEEIVSMNSEELIELDDDNDENAHDNRLCDICNLAQPPHETADGSTWIFCQCDAMFHLFCAYDPSTHLHGIHCPMCGAITES</sequence>
<reference evidence="1 2" key="1">
    <citation type="submission" date="2018-11" db="EMBL/GenBank/DDBJ databases">
        <authorList>
            <consortium name="Pathogen Informatics"/>
        </authorList>
    </citation>
    <scope>NUCLEOTIDE SEQUENCE [LARGE SCALE GENOMIC DNA]</scope>
    <source>
        <strain>Denwood</strain>
        <strain evidence="2">Zambia</strain>
    </source>
</reference>
<protein>
    <submittedName>
        <fullName evidence="1">Uncharacterized protein</fullName>
    </submittedName>
</protein>
<dbReference type="AlphaFoldDB" id="A0A183NQ61"/>
<dbReference type="PROSITE" id="PS50966">
    <property type="entry name" value="ZF_SWIM"/>
    <property type="match status" value="1"/>
</dbReference>
<dbReference type="STRING" id="31246.A0A183NQ61"/>
<accession>A0A183NQ61</accession>
<dbReference type="Proteomes" id="UP000269396">
    <property type="component" value="Unassembled WGS sequence"/>
</dbReference>
<organism evidence="1 2">
    <name type="scientific">Schistosoma mattheei</name>
    <dbReference type="NCBI Taxonomy" id="31246"/>
    <lineage>
        <taxon>Eukaryota</taxon>
        <taxon>Metazoa</taxon>
        <taxon>Spiralia</taxon>
        <taxon>Lophotrochozoa</taxon>
        <taxon>Platyhelminthes</taxon>
        <taxon>Trematoda</taxon>
        <taxon>Digenea</taxon>
        <taxon>Strigeidida</taxon>
        <taxon>Schistosomatoidea</taxon>
        <taxon>Schistosomatidae</taxon>
        <taxon>Schistosoma</taxon>
    </lineage>
</organism>